<evidence type="ECO:0000256" key="8">
    <source>
        <dbReference type="ARBA" id="ARBA00041137"/>
    </source>
</evidence>
<evidence type="ECO:0000313" key="11">
    <source>
        <dbReference type="Proteomes" id="UP000217199"/>
    </source>
</evidence>
<reference evidence="10 11" key="1">
    <citation type="journal article" date="2017" name="Mol. Ecol.">
        <title>Comparative and population genomic landscape of Phellinus noxius: A hypervariable fungus causing root rot in trees.</title>
        <authorList>
            <person name="Chung C.L."/>
            <person name="Lee T.J."/>
            <person name="Akiba M."/>
            <person name="Lee H.H."/>
            <person name="Kuo T.H."/>
            <person name="Liu D."/>
            <person name="Ke H.M."/>
            <person name="Yokoi T."/>
            <person name="Roa M.B."/>
            <person name="Lu M.J."/>
            <person name="Chang Y.Y."/>
            <person name="Ann P.J."/>
            <person name="Tsai J.N."/>
            <person name="Chen C.Y."/>
            <person name="Tzean S.S."/>
            <person name="Ota Y."/>
            <person name="Hattori T."/>
            <person name="Sahashi N."/>
            <person name="Liou R.F."/>
            <person name="Kikuchi T."/>
            <person name="Tsai I.J."/>
        </authorList>
    </citation>
    <scope>NUCLEOTIDE SEQUENCE [LARGE SCALE GENOMIC DNA]</scope>
    <source>
        <strain evidence="10 11">FFPRI411160</strain>
    </source>
</reference>
<evidence type="ECO:0000256" key="6">
    <source>
        <dbReference type="ARBA" id="ARBA00037941"/>
    </source>
</evidence>
<evidence type="ECO:0000313" key="10">
    <source>
        <dbReference type="EMBL" id="PAV21141.1"/>
    </source>
</evidence>
<comment type="caution">
    <text evidence="10">The sequence shown here is derived from an EMBL/GenBank/DDBJ whole genome shotgun (WGS) entry which is preliminary data.</text>
</comment>
<name>A0A286UNG0_9AGAM</name>
<dbReference type="EC" id="1.1.99.2" evidence="7"/>
<dbReference type="Proteomes" id="UP000217199">
    <property type="component" value="Unassembled WGS sequence"/>
</dbReference>
<dbReference type="Pfam" id="PF01266">
    <property type="entry name" value="DAO"/>
    <property type="match status" value="1"/>
</dbReference>
<dbReference type="InterPro" id="IPR006076">
    <property type="entry name" value="FAD-dep_OxRdtase"/>
</dbReference>
<dbReference type="SUPFAM" id="SSF51905">
    <property type="entry name" value="FAD/NAD(P)-binding domain"/>
    <property type="match status" value="1"/>
</dbReference>
<evidence type="ECO:0000256" key="4">
    <source>
        <dbReference type="ARBA" id="ARBA00023002"/>
    </source>
</evidence>
<evidence type="ECO:0000256" key="5">
    <source>
        <dbReference type="ARBA" id="ARBA00036066"/>
    </source>
</evidence>
<evidence type="ECO:0000256" key="1">
    <source>
        <dbReference type="ARBA" id="ARBA00001974"/>
    </source>
</evidence>
<dbReference type="Gene3D" id="3.50.50.60">
    <property type="entry name" value="FAD/NAD(P)-binding domain"/>
    <property type="match status" value="1"/>
</dbReference>
<dbReference type="STRING" id="2282107.A0A286UNG0"/>
<dbReference type="OrthoDB" id="498204at2759"/>
<evidence type="ECO:0000256" key="7">
    <source>
        <dbReference type="ARBA" id="ARBA00038878"/>
    </source>
</evidence>
<protein>
    <recommendedName>
        <fullName evidence="8">L-2-hydroxyglutarate dehydrogenase, mitochondrial</fullName>
        <ecNumber evidence="7">1.1.99.2</ecNumber>
    </recommendedName>
</protein>
<dbReference type="InParanoid" id="A0A286UNG0"/>
<comment type="similarity">
    <text evidence="6">Belongs to the L2HGDH family.</text>
</comment>
<dbReference type="GO" id="GO:0047545">
    <property type="term" value="F:(S)-2-hydroxyglutarate dehydrogenase activity"/>
    <property type="evidence" value="ECO:0007669"/>
    <property type="project" value="UniProtKB-EC"/>
</dbReference>
<dbReference type="AlphaFoldDB" id="A0A286UNG0"/>
<keyword evidence="2" id="KW-0285">Flavoprotein</keyword>
<keyword evidence="11" id="KW-1185">Reference proteome</keyword>
<keyword evidence="4" id="KW-0560">Oxidoreductase</keyword>
<accession>A0A286UNG0</accession>
<evidence type="ECO:0000256" key="3">
    <source>
        <dbReference type="ARBA" id="ARBA00022827"/>
    </source>
</evidence>
<comment type="cofactor">
    <cofactor evidence="1">
        <name>FAD</name>
        <dbReference type="ChEBI" id="CHEBI:57692"/>
    </cofactor>
</comment>
<comment type="catalytic activity">
    <reaction evidence="5">
        <text>(S)-2-hydroxyglutarate + A = 2-oxoglutarate + AH2</text>
        <dbReference type="Rhea" id="RHEA:21252"/>
        <dbReference type="ChEBI" id="CHEBI:13193"/>
        <dbReference type="ChEBI" id="CHEBI:16782"/>
        <dbReference type="ChEBI" id="CHEBI:16810"/>
        <dbReference type="ChEBI" id="CHEBI:17499"/>
        <dbReference type="EC" id="1.1.99.2"/>
    </reaction>
</comment>
<keyword evidence="3" id="KW-0274">FAD</keyword>
<evidence type="ECO:0000259" key="9">
    <source>
        <dbReference type="Pfam" id="PF01266"/>
    </source>
</evidence>
<dbReference type="EMBL" id="NBII01000003">
    <property type="protein sequence ID" value="PAV21141.1"/>
    <property type="molecule type" value="Genomic_DNA"/>
</dbReference>
<feature type="domain" description="FAD dependent oxidoreductase" evidence="9">
    <location>
        <begin position="26"/>
        <end position="454"/>
    </location>
</feature>
<dbReference type="PANTHER" id="PTHR43104">
    <property type="entry name" value="L-2-HYDROXYGLUTARATE DEHYDROGENASE, MITOCHONDRIAL"/>
    <property type="match status" value="1"/>
</dbReference>
<proteinExistence type="inferred from homology"/>
<evidence type="ECO:0000256" key="2">
    <source>
        <dbReference type="ARBA" id="ARBA00022630"/>
    </source>
</evidence>
<sequence>MKIHGLKAALNSNNRFKYKSPESVIDHLVVGGGVVGLAVARTLTLRYPDKSTILVERNPHAGEETSSRNSEVIHAGLYYPPGSLKESLCIRGRDLLYDYCEASSVPYRRTGKLVVAQKHQRDYIEALHKKTSNMSWSSMPFSNGKNNSKPVIPTELISGDEARALEPDLSPSIDAALLSRETGIIDSHTFMESLERDILETSNGDLVYSTSVVRIDPYTHSRLANGIPDIDAKEDGWVVQMVTQNPTETDPTSAEGDSFLARTLINASGLSGTLILNSLLSRDLRIPMYYARGSYAAYNGTGVKQVSHLIYPCPDTGKKNEHSFQSLGTHLTLDLSGNIKFGPDIQWISPSGHQNRWQQHLVADESQLSAMFEAVRSYLPGVEQSKFRPDYVGIRPKLVPPWGGFQDFVFRQDLSTDFLRTTPINPRKAGRMISLLGIESPGLTASLAIAERVVSMLESQS</sequence>
<dbReference type="Gene3D" id="3.30.9.10">
    <property type="entry name" value="D-Amino Acid Oxidase, subunit A, domain 2"/>
    <property type="match status" value="1"/>
</dbReference>
<gene>
    <name evidence="10" type="ORF">PNOK_0376800</name>
</gene>
<dbReference type="InterPro" id="IPR036188">
    <property type="entry name" value="FAD/NAD-bd_sf"/>
</dbReference>
<organism evidence="10 11">
    <name type="scientific">Pyrrhoderma noxium</name>
    <dbReference type="NCBI Taxonomy" id="2282107"/>
    <lineage>
        <taxon>Eukaryota</taxon>
        <taxon>Fungi</taxon>
        <taxon>Dikarya</taxon>
        <taxon>Basidiomycota</taxon>
        <taxon>Agaricomycotina</taxon>
        <taxon>Agaricomycetes</taxon>
        <taxon>Hymenochaetales</taxon>
        <taxon>Hymenochaetaceae</taxon>
        <taxon>Pyrrhoderma</taxon>
    </lineage>
</organism>
<dbReference type="PANTHER" id="PTHR43104:SF4">
    <property type="entry name" value="L-2-HYDROXYGLUTARATE DEHYDROGENASE, MITOCHONDRIAL"/>
    <property type="match status" value="1"/>
</dbReference>